<dbReference type="NCBIfam" id="TIGR00035">
    <property type="entry name" value="asp_race"/>
    <property type="match status" value="1"/>
</dbReference>
<accession>A0A8J3X2N0</accession>
<evidence type="ECO:0000313" key="4">
    <source>
        <dbReference type="Proteomes" id="UP000599074"/>
    </source>
</evidence>
<dbReference type="InterPro" id="IPR004380">
    <property type="entry name" value="Asp_race"/>
</dbReference>
<gene>
    <name evidence="3" type="ORF">Pme01_16650</name>
</gene>
<dbReference type="Proteomes" id="UP000599074">
    <property type="component" value="Unassembled WGS sequence"/>
</dbReference>
<dbReference type="PANTHER" id="PTHR21198:SF7">
    <property type="entry name" value="ASPARTATE-GLUTAMATE RACEMASE FAMILY"/>
    <property type="match status" value="1"/>
</dbReference>
<dbReference type="InterPro" id="IPR001920">
    <property type="entry name" value="Asp/Glu_race"/>
</dbReference>
<sequence>MGPAATAEFLRRLIEATPAGRDQDHLHVLVDNDPSVPDRTAALLGEGPDPTPYLLTMARRLAAAGAQLLVMPCNTASAFATRLADEISVPLLRWDAAVAAGLTRRRPGIARLGLLATSGTLASGVYQQVLARVGVELVVPDAAAQERVMALIRARKGGVPGRQLLTDLHDAAVDLRSAGAQEVLLACTELSDIAQGSGPGWLDAMDLVVERLLLVADAWAASDGRPPFSTAPGLLTGE</sequence>
<dbReference type="InterPro" id="IPR018187">
    <property type="entry name" value="Asp/Glu_racemase_AS_1"/>
</dbReference>
<dbReference type="GO" id="GO:0047661">
    <property type="term" value="F:amino-acid racemase activity"/>
    <property type="evidence" value="ECO:0007669"/>
    <property type="project" value="InterPro"/>
</dbReference>
<name>A0A8J3X2N0_9ACTN</name>
<protein>
    <submittedName>
        <fullName evidence="3">Aspartate racemase</fullName>
    </submittedName>
</protein>
<dbReference type="PROSITE" id="PS00923">
    <property type="entry name" value="ASP_GLU_RACEMASE_1"/>
    <property type="match status" value="1"/>
</dbReference>
<comment type="similarity">
    <text evidence="1">Belongs to the aspartate/glutamate racemases family.</text>
</comment>
<dbReference type="Gene3D" id="3.40.50.1860">
    <property type="match status" value="2"/>
</dbReference>
<dbReference type="Pfam" id="PF01177">
    <property type="entry name" value="Asp_Glu_race"/>
    <property type="match status" value="1"/>
</dbReference>
<dbReference type="EMBL" id="BOON01000015">
    <property type="protein sequence ID" value="GII22068.1"/>
    <property type="molecule type" value="Genomic_DNA"/>
</dbReference>
<organism evidence="3 4">
    <name type="scientific">Planosporangium mesophilum</name>
    <dbReference type="NCBI Taxonomy" id="689768"/>
    <lineage>
        <taxon>Bacteria</taxon>
        <taxon>Bacillati</taxon>
        <taxon>Actinomycetota</taxon>
        <taxon>Actinomycetes</taxon>
        <taxon>Micromonosporales</taxon>
        <taxon>Micromonosporaceae</taxon>
        <taxon>Planosporangium</taxon>
    </lineage>
</organism>
<comment type="caution">
    <text evidence="3">The sequence shown here is derived from an EMBL/GenBank/DDBJ whole genome shotgun (WGS) entry which is preliminary data.</text>
</comment>
<reference evidence="3" key="1">
    <citation type="submission" date="2021-01" db="EMBL/GenBank/DDBJ databases">
        <title>Whole genome shotgun sequence of Planosporangium mesophilum NBRC 109066.</title>
        <authorList>
            <person name="Komaki H."/>
            <person name="Tamura T."/>
        </authorList>
    </citation>
    <scope>NUCLEOTIDE SEQUENCE</scope>
    <source>
        <strain evidence="3">NBRC 109066</strain>
    </source>
</reference>
<dbReference type="InterPro" id="IPR015942">
    <property type="entry name" value="Asp/Glu/hydantoin_racemase"/>
</dbReference>
<keyword evidence="2" id="KW-0413">Isomerase</keyword>
<dbReference type="SUPFAM" id="SSF53681">
    <property type="entry name" value="Aspartate/glutamate racemase"/>
    <property type="match status" value="2"/>
</dbReference>
<dbReference type="PANTHER" id="PTHR21198">
    <property type="entry name" value="GLUTAMATE RACEMASE"/>
    <property type="match status" value="1"/>
</dbReference>
<evidence type="ECO:0000256" key="2">
    <source>
        <dbReference type="ARBA" id="ARBA00023235"/>
    </source>
</evidence>
<evidence type="ECO:0000256" key="1">
    <source>
        <dbReference type="ARBA" id="ARBA00007847"/>
    </source>
</evidence>
<keyword evidence="4" id="KW-1185">Reference proteome</keyword>
<proteinExistence type="inferred from homology"/>
<evidence type="ECO:0000313" key="3">
    <source>
        <dbReference type="EMBL" id="GII22068.1"/>
    </source>
</evidence>
<dbReference type="AlphaFoldDB" id="A0A8J3X2N0"/>